<dbReference type="InterPro" id="IPR001647">
    <property type="entry name" value="HTH_TetR"/>
</dbReference>
<dbReference type="EMBL" id="NOZR01000001">
    <property type="protein sequence ID" value="OYN82750.1"/>
    <property type="molecule type" value="Genomic_DNA"/>
</dbReference>
<keyword evidence="1" id="KW-0678">Repressor</keyword>
<evidence type="ECO:0000313" key="7">
    <source>
        <dbReference type="EMBL" id="OYN82750.1"/>
    </source>
</evidence>
<dbReference type="InterPro" id="IPR004111">
    <property type="entry name" value="Repressor_TetR_C"/>
</dbReference>
<gene>
    <name evidence="7" type="ORF">CG716_00590</name>
</gene>
<sequence>MDKTRSVPRRGRPPRVDKIAIARAALDIGPDNVTMRRVAEHLGISLPGLYHHVKNQDELLGLAAEGALAQSPPPPYRGGHWATWLRSYATYVRTVLAAEPALLEKFVSGGVRDDGEMAYIGDALDALHSNGLAPDDAIAVWAAVSALAIGSVSEAHREHLNAEVGQPWRARIFTLLARRAPTEYPALRAIAESGNDPFDSEAFQQQVTLLLKGIASQYELPLEPAAGA</sequence>
<dbReference type="Pfam" id="PF00440">
    <property type="entry name" value="TetR_N"/>
    <property type="match status" value="1"/>
</dbReference>
<dbReference type="OrthoDB" id="3358037at2"/>
<dbReference type="SUPFAM" id="SSF46689">
    <property type="entry name" value="Homeodomain-like"/>
    <property type="match status" value="1"/>
</dbReference>
<dbReference type="AlphaFoldDB" id="A0A255DUL5"/>
<dbReference type="GO" id="GO:0045892">
    <property type="term" value="P:negative regulation of DNA-templated transcription"/>
    <property type="evidence" value="ECO:0007669"/>
    <property type="project" value="InterPro"/>
</dbReference>
<evidence type="ECO:0000313" key="8">
    <source>
        <dbReference type="Proteomes" id="UP000216063"/>
    </source>
</evidence>
<proteinExistence type="predicted"/>
<dbReference type="InterPro" id="IPR023772">
    <property type="entry name" value="DNA-bd_HTH_TetR-type_CS"/>
</dbReference>
<evidence type="ECO:0000259" key="6">
    <source>
        <dbReference type="Pfam" id="PF02909"/>
    </source>
</evidence>
<dbReference type="SUPFAM" id="SSF48498">
    <property type="entry name" value="Tetracyclin repressor-like, C-terminal domain"/>
    <property type="match status" value="1"/>
</dbReference>
<evidence type="ECO:0000256" key="2">
    <source>
        <dbReference type="ARBA" id="ARBA00023015"/>
    </source>
</evidence>
<feature type="domain" description="HTH tetR-type" evidence="5">
    <location>
        <begin position="27"/>
        <end position="60"/>
    </location>
</feature>
<evidence type="ECO:0000256" key="4">
    <source>
        <dbReference type="ARBA" id="ARBA00023163"/>
    </source>
</evidence>
<feature type="domain" description="Tetracycline repressor TetR C-terminal" evidence="6">
    <location>
        <begin position="79"/>
        <end position="217"/>
    </location>
</feature>
<evidence type="ECO:0000256" key="3">
    <source>
        <dbReference type="ARBA" id="ARBA00023125"/>
    </source>
</evidence>
<dbReference type="InterPro" id="IPR036271">
    <property type="entry name" value="Tet_transcr_reg_TetR-rel_C_sf"/>
</dbReference>
<keyword evidence="3" id="KW-0238">DNA-binding</keyword>
<dbReference type="Pfam" id="PF02909">
    <property type="entry name" value="TetR_C_1"/>
    <property type="match status" value="1"/>
</dbReference>
<dbReference type="Proteomes" id="UP000216063">
    <property type="component" value="Unassembled WGS sequence"/>
</dbReference>
<dbReference type="InterPro" id="IPR009057">
    <property type="entry name" value="Homeodomain-like_sf"/>
</dbReference>
<dbReference type="InterPro" id="IPR003012">
    <property type="entry name" value="Tet_transcr_reg_TetR"/>
</dbReference>
<keyword evidence="8" id="KW-1185">Reference proteome</keyword>
<dbReference type="GO" id="GO:0046677">
    <property type="term" value="P:response to antibiotic"/>
    <property type="evidence" value="ECO:0007669"/>
    <property type="project" value="InterPro"/>
</dbReference>
<evidence type="ECO:0000259" key="5">
    <source>
        <dbReference type="Pfam" id="PF00440"/>
    </source>
</evidence>
<organism evidence="7 8">
    <name type="scientific">Mycolicibacterium sphagni</name>
    <dbReference type="NCBI Taxonomy" id="1786"/>
    <lineage>
        <taxon>Bacteria</taxon>
        <taxon>Bacillati</taxon>
        <taxon>Actinomycetota</taxon>
        <taxon>Actinomycetes</taxon>
        <taxon>Mycobacteriales</taxon>
        <taxon>Mycobacteriaceae</taxon>
        <taxon>Mycolicibacterium</taxon>
    </lineage>
</organism>
<keyword evidence="2" id="KW-0805">Transcription regulation</keyword>
<dbReference type="Gene3D" id="1.10.10.60">
    <property type="entry name" value="Homeodomain-like"/>
    <property type="match status" value="1"/>
</dbReference>
<accession>A0A255DUL5</accession>
<keyword evidence="4" id="KW-0804">Transcription</keyword>
<name>A0A255DUL5_9MYCO</name>
<dbReference type="PRINTS" id="PR00400">
    <property type="entry name" value="TETREPRESSOR"/>
</dbReference>
<comment type="caution">
    <text evidence="7">The sequence shown here is derived from an EMBL/GenBank/DDBJ whole genome shotgun (WGS) entry which is preliminary data.</text>
</comment>
<reference evidence="7 8" key="1">
    <citation type="submission" date="2017-07" db="EMBL/GenBank/DDBJ databases">
        <title>The new phylogeny of genus Mycobacterium.</title>
        <authorList>
            <person name="Tortoli E."/>
            <person name="Trovato A."/>
            <person name="Cirillo D.M."/>
        </authorList>
    </citation>
    <scope>NUCLEOTIDE SEQUENCE [LARGE SCALE GENOMIC DNA]</scope>
    <source>
        <strain evidence="7 8">ATCC 33027</strain>
    </source>
</reference>
<dbReference type="GO" id="GO:0003677">
    <property type="term" value="F:DNA binding"/>
    <property type="evidence" value="ECO:0007669"/>
    <property type="project" value="UniProtKB-KW"/>
</dbReference>
<dbReference type="Gene3D" id="1.10.357.10">
    <property type="entry name" value="Tetracycline Repressor, domain 2"/>
    <property type="match status" value="1"/>
</dbReference>
<evidence type="ECO:0000256" key="1">
    <source>
        <dbReference type="ARBA" id="ARBA00022491"/>
    </source>
</evidence>
<protein>
    <submittedName>
        <fullName evidence="7">TetR family transcriptional regulator</fullName>
    </submittedName>
</protein>
<dbReference type="PROSITE" id="PS01081">
    <property type="entry name" value="HTH_TETR_1"/>
    <property type="match status" value="1"/>
</dbReference>